<dbReference type="Proteomes" id="UP000475385">
    <property type="component" value="Unassembled WGS sequence"/>
</dbReference>
<feature type="region of interest" description="Disordered" evidence="1">
    <location>
        <begin position="98"/>
        <end position="146"/>
    </location>
</feature>
<dbReference type="AlphaFoldDB" id="A0A6M1LI17"/>
<organism evidence="2 3">
    <name type="scientific">Falsiroseomonas algicola</name>
    <dbReference type="NCBI Taxonomy" id="2716930"/>
    <lineage>
        <taxon>Bacteria</taxon>
        <taxon>Pseudomonadati</taxon>
        <taxon>Pseudomonadota</taxon>
        <taxon>Alphaproteobacteria</taxon>
        <taxon>Acetobacterales</taxon>
        <taxon>Roseomonadaceae</taxon>
        <taxon>Falsiroseomonas</taxon>
    </lineage>
</organism>
<dbReference type="RefSeq" id="WP_164693806.1">
    <property type="nucleotide sequence ID" value="NZ_JAAIKB010000002.1"/>
</dbReference>
<accession>A0A6M1LI17</accession>
<proteinExistence type="predicted"/>
<name>A0A6M1LI17_9PROT</name>
<evidence type="ECO:0000256" key="1">
    <source>
        <dbReference type="SAM" id="MobiDB-lite"/>
    </source>
</evidence>
<evidence type="ECO:0000313" key="2">
    <source>
        <dbReference type="EMBL" id="NGM19930.1"/>
    </source>
</evidence>
<reference evidence="2 3" key="1">
    <citation type="submission" date="2020-03" db="EMBL/GenBank/DDBJ databases">
        <title>Roseomonas stagni sp. nov., isolated from pond water in Japan.</title>
        <authorList>
            <person name="Furuhata K."/>
            <person name="Miyamoto H."/>
            <person name="Goto K."/>
        </authorList>
    </citation>
    <scope>NUCLEOTIDE SEQUENCE [LARGE SCALE GENOMIC DNA]</scope>
    <source>
        <strain evidence="2 3">PeD5</strain>
    </source>
</reference>
<comment type="caution">
    <text evidence="2">The sequence shown here is derived from an EMBL/GenBank/DDBJ whole genome shotgun (WGS) entry which is preliminary data.</text>
</comment>
<sequence length="146" mass="15660">MSPEDRTAKDAKRAAAKAAKFFDAIRDDGDAQIKAALAGFFEASQRDKARIRDLEAIANLAAEADPAVDAAIREAAHRVARMTEAERAEAAMPKLMREAFLASERPDPIPLDPAPAARGTAKDRSKPRTTPRKAGAGRRKTAKGNP</sequence>
<evidence type="ECO:0000313" key="3">
    <source>
        <dbReference type="Proteomes" id="UP000475385"/>
    </source>
</evidence>
<gene>
    <name evidence="2" type="ORF">G3576_07875</name>
</gene>
<dbReference type="EMBL" id="JAAIKB010000002">
    <property type="protein sequence ID" value="NGM19930.1"/>
    <property type="molecule type" value="Genomic_DNA"/>
</dbReference>
<protein>
    <submittedName>
        <fullName evidence="2">Uncharacterized protein</fullName>
    </submittedName>
</protein>
<keyword evidence="3" id="KW-1185">Reference proteome</keyword>
<feature type="compositionally biased region" description="Basic residues" evidence="1">
    <location>
        <begin position="127"/>
        <end position="146"/>
    </location>
</feature>